<organism evidence="1 2">
    <name type="scientific">Segatella cerevisiae</name>
    <dbReference type="NCBI Taxonomy" id="2053716"/>
    <lineage>
        <taxon>Bacteria</taxon>
        <taxon>Pseudomonadati</taxon>
        <taxon>Bacteroidota</taxon>
        <taxon>Bacteroidia</taxon>
        <taxon>Bacteroidales</taxon>
        <taxon>Prevotellaceae</taxon>
        <taxon>Segatella</taxon>
    </lineage>
</organism>
<keyword evidence="2" id="KW-1185">Reference proteome</keyword>
<evidence type="ECO:0000313" key="2">
    <source>
        <dbReference type="Proteomes" id="UP001204015"/>
    </source>
</evidence>
<protein>
    <submittedName>
        <fullName evidence="1">Uncharacterized protein</fullName>
    </submittedName>
</protein>
<sequence length="319" mass="34749">MKRTLLVSAILTNIVVMSSCSHHSGGDDELADAKVPNTLVTLGAFTNIKTVEKEQPLQSITTRATVEGIDSNTVAVPSEITSMPDSLTAYIVADETRGQYIYGEIVDTTVLKGKTQTNADGTATTTYTATDSVPAMKCRVYVSNYHGIKETLNEPFQTSIADLPDASQTLYLYGASDDDIDFSMTKTTSIDINNSYSAVCIRNAAPVSSTEAPEYDDLDKGKQKETLFYYKTDATGTWYYLYIRCPQDNVSSISAKTLVNLEGVAKFAGQPYALEQPIIGNNVYTFTFHTGTDTTDAGINIIADPFQKTINEVINIFSE</sequence>
<dbReference type="Proteomes" id="UP001204015">
    <property type="component" value="Unassembled WGS sequence"/>
</dbReference>
<comment type="caution">
    <text evidence="1">The sequence shown here is derived from an EMBL/GenBank/DDBJ whole genome shotgun (WGS) entry which is preliminary data.</text>
</comment>
<dbReference type="EMBL" id="JAMXLY010000018">
    <property type="protein sequence ID" value="MCO6025447.1"/>
    <property type="molecule type" value="Genomic_DNA"/>
</dbReference>
<evidence type="ECO:0000313" key="1">
    <source>
        <dbReference type="EMBL" id="MCO6025447.1"/>
    </source>
</evidence>
<name>A0ABT1BWI6_9BACT</name>
<reference evidence="1 2" key="1">
    <citation type="submission" date="2022-06" db="EMBL/GenBank/DDBJ databases">
        <title>A taxonomic note on the genus Prevotella: Description of four novel genera and emended description of the genera Hallella and Xylanibacter.</title>
        <authorList>
            <person name="Hitch T.C.A."/>
        </authorList>
    </citation>
    <scope>NUCLEOTIDE SEQUENCE [LARGE SCALE GENOMIC DNA]</scope>
    <source>
        <strain evidence="1 2">DSM 100619</strain>
    </source>
</reference>
<dbReference type="RefSeq" id="WP_252760805.1">
    <property type="nucleotide sequence ID" value="NZ_JAMXLY010000018.1"/>
</dbReference>
<gene>
    <name evidence="1" type="ORF">NG821_06265</name>
</gene>
<dbReference type="PROSITE" id="PS51257">
    <property type="entry name" value="PROKAR_LIPOPROTEIN"/>
    <property type="match status" value="1"/>
</dbReference>
<accession>A0ABT1BWI6</accession>
<proteinExistence type="predicted"/>